<evidence type="ECO:0000256" key="6">
    <source>
        <dbReference type="SAM" id="MobiDB-lite"/>
    </source>
</evidence>
<dbReference type="InterPro" id="IPR042217">
    <property type="entry name" value="T4SS_VirB10/TrbI"/>
</dbReference>
<keyword evidence="5" id="KW-0472">Membrane</keyword>
<evidence type="ECO:0000256" key="4">
    <source>
        <dbReference type="ARBA" id="ARBA00022989"/>
    </source>
</evidence>
<sequence>MNPRRLKNFLTSRFGMFLVFVAVLFGGLFVYGRNQAEQKQAARLAASAKKAEVGKVKVPLDEGLESGVPQQATVSDSAKENAGGRIVPFRPPPAPTPAPASAPERAQTEAPAREKPPRKVRYQTLLAAYVPPAPRHVDPEPPKRFLPYGTLLKCKLVNTVDSSNLETPVIAILLEDVWQNGQRVIPANTLVHGTAKAGRIRDRVSANGTWRFVWQDGRELAFNGVALDREYEHDIDGYGITDGSGGMKGRVLATDDLQELKMLASAALSGFARGTQDRTQTALGTTITGSVSNGVREGVGDVFDLYAQRTLREIEANGYFVRVPAGKEFYVYVTESVNPEKAKIAGTKVEATAAPTSASEAPTENGSRAKG</sequence>
<feature type="compositionally biased region" description="Pro residues" evidence="6">
    <location>
        <begin position="89"/>
        <end position="100"/>
    </location>
</feature>
<dbReference type="GO" id="GO:0016020">
    <property type="term" value="C:membrane"/>
    <property type="evidence" value="ECO:0007669"/>
    <property type="project" value="UniProtKB-SubCell"/>
</dbReference>
<comment type="similarity">
    <text evidence="2">Belongs to the TrbI/VirB10 family.</text>
</comment>
<dbReference type="Gene3D" id="2.40.128.260">
    <property type="entry name" value="Type IV secretion system, VirB10/TraB/TrbI"/>
    <property type="match status" value="1"/>
</dbReference>
<gene>
    <name evidence="7" type="ordered locus">Oter_4494</name>
</gene>
<feature type="region of interest" description="Disordered" evidence="6">
    <location>
        <begin position="348"/>
        <end position="371"/>
    </location>
</feature>
<dbReference type="Pfam" id="PF03743">
    <property type="entry name" value="TrbI"/>
    <property type="match status" value="1"/>
</dbReference>
<keyword evidence="8" id="KW-1185">Reference proteome</keyword>
<evidence type="ECO:0008006" key="9">
    <source>
        <dbReference type="Google" id="ProtNLM"/>
    </source>
</evidence>
<accession>B1ZQ46</accession>
<dbReference type="AlphaFoldDB" id="B1ZQ46"/>
<feature type="compositionally biased region" description="Low complexity" evidence="6">
    <location>
        <begin position="350"/>
        <end position="364"/>
    </location>
</feature>
<keyword evidence="3" id="KW-0812">Transmembrane</keyword>
<evidence type="ECO:0000256" key="5">
    <source>
        <dbReference type="ARBA" id="ARBA00023136"/>
    </source>
</evidence>
<dbReference type="HOGENOM" id="CLU_762534_0_0_0"/>
<dbReference type="InterPro" id="IPR005498">
    <property type="entry name" value="T4SS_VirB10/TraB/TrbI"/>
</dbReference>
<dbReference type="RefSeq" id="WP_012377279.1">
    <property type="nucleotide sequence ID" value="NC_010571.1"/>
</dbReference>
<feature type="region of interest" description="Disordered" evidence="6">
    <location>
        <begin position="62"/>
        <end position="118"/>
    </location>
</feature>
<proteinExistence type="inferred from homology"/>
<organism evidence="7 8">
    <name type="scientific">Opitutus terrae (strain DSM 11246 / JCM 15787 / PB90-1)</name>
    <dbReference type="NCBI Taxonomy" id="452637"/>
    <lineage>
        <taxon>Bacteria</taxon>
        <taxon>Pseudomonadati</taxon>
        <taxon>Verrucomicrobiota</taxon>
        <taxon>Opitutia</taxon>
        <taxon>Opitutales</taxon>
        <taxon>Opitutaceae</taxon>
        <taxon>Opitutus</taxon>
    </lineage>
</organism>
<evidence type="ECO:0000256" key="3">
    <source>
        <dbReference type="ARBA" id="ARBA00022692"/>
    </source>
</evidence>
<dbReference type="KEGG" id="ote:Oter_4494"/>
<evidence type="ECO:0000313" key="8">
    <source>
        <dbReference type="Proteomes" id="UP000007013"/>
    </source>
</evidence>
<dbReference type="EMBL" id="CP001032">
    <property type="protein sequence ID" value="ACB77765.1"/>
    <property type="molecule type" value="Genomic_DNA"/>
</dbReference>
<evidence type="ECO:0000256" key="1">
    <source>
        <dbReference type="ARBA" id="ARBA00004167"/>
    </source>
</evidence>
<dbReference type="STRING" id="452637.Oter_4494"/>
<keyword evidence="4" id="KW-1133">Transmembrane helix</keyword>
<dbReference type="OrthoDB" id="187628at2"/>
<protein>
    <recommendedName>
        <fullName evidence="9">Conjugation TrbI family protein</fullName>
    </recommendedName>
</protein>
<dbReference type="CDD" id="cd16426">
    <property type="entry name" value="VirB10_like"/>
    <property type="match status" value="1"/>
</dbReference>
<name>B1ZQ46_OPITP</name>
<evidence type="ECO:0000256" key="2">
    <source>
        <dbReference type="ARBA" id="ARBA00010265"/>
    </source>
</evidence>
<evidence type="ECO:0000313" key="7">
    <source>
        <dbReference type="EMBL" id="ACB77765.1"/>
    </source>
</evidence>
<dbReference type="eggNOG" id="COG2948">
    <property type="taxonomic scope" value="Bacteria"/>
</dbReference>
<dbReference type="Proteomes" id="UP000007013">
    <property type="component" value="Chromosome"/>
</dbReference>
<comment type="subcellular location">
    <subcellularLocation>
        <location evidence="1">Membrane</location>
        <topology evidence="1">Single-pass membrane protein</topology>
    </subcellularLocation>
</comment>
<reference evidence="7 8" key="1">
    <citation type="journal article" date="2011" name="J. Bacteriol.">
        <title>Genome sequence of the verrucomicrobium Opitutus terrae PB90-1, an abundant inhabitant of rice paddy soil ecosystems.</title>
        <authorList>
            <person name="van Passel M.W."/>
            <person name="Kant R."/>
            <person name="Palva A."/>
            <person name="Copeland A."/>
            <person name="Lucas S."/>
            <person name="Lapidus A."/>
            <person name="Glavina del Rio T."/>
            <person name="Pitluck S."/>
            <person name="Goltsman E."/>
            <person name="Clum A."/>
            <person name="Sun H."/>
            <person name="Schmutz J."/>
            <person name="Larimer F.W."/>
            <person name="Land M.L."/>
            <person name="Hauser L."/>
            <person name="Kyrpides N."/>
            <person name="Mikhailova N."/>
            <person name="Richardson P.P."/>
            <person name="Janssen P.H."/>
            <person name="de Vos W.M."/>
            <person name="Smidt H."/>
        </authorList>
    </citation>
    <scope>NUCLEOTIDE SEQUENCE [LARGE SCALE GENOMIC DNA]</scope>
    <source>
        <strain evidence="8">DSM 11246 / JCM 15787 / PB90-1</strain>
    </source>
</reference>